<feature type="domain" description="SUI1" evidence="2">
    <location>
        <begin position="488"/>
        <end position="561"/>
    </location>
</feature>
<dbReference type="Pfam" id="PF25304">
    <property type="entry name" value="WHD_eIF2D"/>
    <property type="match status" value="1"/>
</dbReference>
<dbReference type="PROSITE" id="PS50296">
    <property type="entry name" value="SUI1"/>
    <property type="match status" value="1"/>
</dbReference>
<dbReference type="GO" id="GO:0001731">
    <property type="term" value="P:formation of translation preinitiation complex"/>
    <property type="evidence" value="ECO:0007669"/>
    <property type="project" value="InterPro"/>
</dbReference>
<evidence type="ECO:0000313" key="3">
    <source>
        <dbReference type="EMBL" id="CCA72320.1"/>
    </source>
</evidence>
<dbReference type="InterPro" id="IPR057429">
    <property type="entry name" value="WH_eIF2D"/>
</dbReference>
<organism evidence="3 4">
    <name type="scientific">Serendipita indica (strain DSM 11827)</name>
    <name type="common">Root endophyte fungus</name>
    <name type="synonym">Piriformospora indica</name>
    <dbReference type="NCBI Taxonomy" id="1109443"/>
    <lineage>
        <taxon>Eukaryota</taxon>
        <taxon>Fungi</taxon>
        <taxon>Dikarya</taxon>
        <taxon>Basidiomycota</taxon>
        <taxon>Agaricomycotina</taxon>
        <taxon>Agaricomycetes</taxon>
        <taxon>Sebacinales</taxon>
        <taxon>Serendipitaceae</taxon>
        <taxon>Serendipita</taxon>
    </lineage>
</organism>
<evidence type="ECO:0000313" key="4">
    <source>
        <dbReference type="Proteomes" id="UP000007148"/>
    </source>
</evidence>
<sequence length="579" mass="63502">MFKKDFKSLKNQVPLRASDLKRLRQALMDRFQLSSEDGELLVPSGLLAAKFTTNADVAGMGYFDSKGLPLWFHIGSSSTDHSSFTPTVYTLWKRVFLPIVTTPQLVVDKMKQGADLMAPGVVSIQASHNASLPLSTGQLVCVAPYSGGLQGVPMAVGTMNMSSTEISTADKGKAVLTLHAYGDSLWEKGGKADPPKEIVVVQAIQVAAQSESVQSTADQQQPASIQSTIEENKEDVIQPQASTSTQDTVSPAEVDKILRAATLFALHAKAASIELPCSASAFYADSILPFRPAGLDPSIYVIKNSSFKKLKPFLKALEKEGVLKTKEMGGELHLMAIDSTHPDLQGAAKYRTIADDERKEAKARAMEEIQAASPKAMTVTELYKPVGSVAIFCKSISPDCGPHFTIVELRDEVLSKYITEHNLVHPTERAYFKVDETLKPMLLKKNESQEFLKRDEGLQRLAAACQAWYQIEQEGHPPELSKGKLHPIAITIKMRQGKKAVTLITNFEPFHFIADSMAEDLRKLCAAQTSVSPLQGKANQLEVMVQGKQGKIVTDYLLQRGVPKKWIEFEDTTEKKKGK</sequence>
<comment type="caution">
    <text evidence="3">The sequence shown here is derived from an EMBL/GenBank/DDBJ whole genome shotgun (WGS) entry which is preliminary data.</text>
</comment>
<dbReference type="InterPro" id="IPR001950">
    <property type="entry name" value="SUI1"/>
</dbReference>
<dbReference type="Gene3D" id="3.10.400.20">
    <property type="match status" value="1"/>
</dbReference>
<dbReference type="CDD" id="cd11608">
    <property type="entry name" value="eIF2D_C"/>
    <property type="match status" value="1"/>
</dbReference>
<dbReference type="STRING" id="1109443.G4TLX7"/>
<dbReference type="PROSITE" id="PS50890">
    <property type="entry name" value="PUA"/>
    <property type="match status" value="1"/>
</dbReference>
<dbReference type="Pfam" id="PF26292">
    <property type="entry name" value="PUA_elF2D"/>
    <property type="match status" value="1"/>
</dbReference>
<dbReference type="Pfam" id="PF17832">
    <property type="entry name" value="Pre-PUA"/>
    <property type="match status" value="1"/>
</dbReference>
<dbReference type="SUPFAM" id="SSF47592">
    <property type="entry name" value="SWIB/MDM2 domain"/>
    <property type="match status" value="1"/>
</dbReference>
<dbReference type="InterPro" id="IPR002478">
    <property type="entry name" value="PUA"/>
</dbReference>
<dbReference type="EMBL" id="CAFZ01000158">
    <property type="protein sequence ID" value="CCA72320.1"/>
    <property type="molecule type" value="Genomic_DNA"/>
</dbReference>
<dbReference type="AlphaFoldDB" id="G4TLX7"/>
<dbReference type="SUPFAM" id="SSF55159">
    <property type="entry name" value="eIF1-like"/>
    <property type="match status" value="1"/>
</dbReference>
<reference evidence="3 4" key="1">
    <citation type="journal article" date="2011" name="PLoS Pathog.">
        <title>Endophytic Life Strategies Decoded by Genome and Transcriptome Analyses of the Mutualistic Root Symbiont Piriformospora indica.</title>
        <authorList>
            <person name="Zuccaro A."/>
            <person name="Lahrmann U."/>
            <person name="Guldener U."/>
            <person name="Langen G."/>
            <person name="Pfiffi S."/>
            <person name="Biedenkopf D."/>
            <person name="Wong P."/>
            <person name="Samans B."/>
            <person name="Grimm C."/>
            <person name="Basiewicz M."/>
            <person name="Murat C."/>
            <person name="Martin F."/>
            <person name="Kogel K.H."/>
        </authorList>
    </citation>
    <scope>NUCLEOTIDE SEQUENCE [LARGE SCALE GENOMIC DNA]</scope>
    <source>
        <strain evidence="3 4">DSM 11827</strain>
    </source>
</reference>
<dbReference type="InterPro" id="IPR039757">
    <property type="entry name" value="EIF2D"/>
</dbReference>
<dbReference type="SUPFAM" id="SSF88697">
    <property type="entry name" value="PUA domain-like"/>
    <property type="match status" value="1"/>
</dbReference>
<dbReference type="Proteomes" id="UP000007148">
    <property type="component" value="Unassembled WGS sequence"/>
</dbReference>
<dbReference type="InterPro" id="IPR058886">
    <property type="entry name" value="SWIB_eIF2D"/>
</dbReference>
<proteinExistence type="predicted"/>
<protein>
    <recommendedName>
        <fullName evidence="2">SUI1 domain-containing protein</fullName>
    </recommendedName>
</protein>
<accession>G4TLX7</accession>
<dbReference type="InterPro" id="IPR048248">
    <property type="entry name" value="PUA_eIF2d-like"/>
</dbReference>
<dbReference type="FunFam" id="3.30.780.10:FF:000008">
    <property type="entry name" value="eukaryotic translation initiation factor 2D"/>
    <property type="match status" value="1"/>
</dbReference>
<dbReference type="InterPro" id="IPR041366">
    <property type="entry name" value="Pre-PUA"/>
</dbReference>
<dbReference type="PANTHER" id="PTHR12217:SF4">
    <property type="entry name" value="EUKARYOTIC TRANSLATION INITIATION FACTOR 2D"/>
    <property type="match status" value="1"/>
</dbReference>
<dbReference type="InterPro" id="IPR015947">
    <property type="entry name" value="PUA-like_sf"/>
</dbReference>
<dbReference type="InParanoid" id="G4TLX7"/>
<dbReference type="eggNOG" id="KOG2522">
    <property type="taxonomic scope" value="Eukaryota"/>
</dbReference>
<dbReference type="HOGENOM" id="CLU_012487_1_1_1"/>
<name>G4TLX7_SERID</name>
<dbReference type="GO" id="GO:0003723">
    <property type="term" value="F:RNA binding"/>
    <property type="evidence" value="ECO:0007669"/>
    <property type="project" value="InterPro"/>
</dbReference>
<dbReference type="Pfam" id="PF26291">
    <property type="entry name" value="SWIB_eIF2D"/>
    <property type="match status" value="1"/>
</dbReference>
<dbReference type="Pfam" id="PF01253">
    <property type="entry name" value="SUI1"/>
    <property type="match status" value="1"/>
</dbReference>
<dbReference type="PANTHER" id="PTHR12217">
    <property type="entry name" value="EUKARYOTIC TRANSLATION INITIATION FACTOR 2D"/>
    <property type="match status" value="1"/>
</dbReference>
<dbReference type="InterPro" id="IPR036877">
    <property type="entry name" value="SUI1_dom_sf"/>
</dbReference>
<gene>
    <name evidence="3" type="ORF">PIIN_06254</name>
</gene>
<dbReference type="InterPro" id="IPR036885">
    <property type="entry name" value="SWIB_MDM2_dom_sf"/>
</dbReference>
<dbReference type="OMA" id="MFLKPYR"/>
<dbReference type="CDD" id="cd21156">
    <property type="entry name" value="PUA_eIF2d-like"/>
    <property type="match status" value="1"/>
</dbReference>
<keyword evidence="4" id="KW-1185">Reference proteome</keyword>
<evidence type="ECO:0000259" key="2">
    <source>
        <dbReference type="PROSITE" id="PS50296"/>
    </source>
</evidence>
<dbReference type="GO" id="GO:0005737">
    <property type="term" value="C:cytoplasm"/>
    <property type="evidence" value="ECO:0007669"/>
    <property type="project" value="UniProtKB-SubCell"/>
</dbReference>
<comment type="subcellular location">
    <subcellularLocation>
        <location evidence="1">Cytoplasm</location>
    </subcellularLocation>
</comment>
<dbReference type="SMART" id="SM00359">
    <property type="entry name" value="PUA"/>
    <property type="match status" value="1"/>
</dbReference>
<dbReference type="Gene3D" id="3.30.780.10">
    <property type="entry name" value="SUI1-like domain"/>
    <property type="match status" value="1"/>
</dbReference>
<dbReference type="GO" id="GO:0003743">
    <property type="term" value="F:translation initiation factor activity"/>
    <property type="evidence" value="ECO:0007669"/>
    <property type="project" value="InterPro"/>
</dbReference>
<evidence type="ECO:0000256" key="1">
    <source>
        <dbReference type="ARBA" id="ARBA00004496"/>
    </source>
</evidence>
<dbReference type="InterPro" id="IPR039759">
    <property type="entry name" value="eIF2D_SUI1"/>
</dbReference>
<dbReference type="OrthoDB" id="199771at2759"/>